<dbReference type="AlphaFoldDB" id="G0PJ44"/>
<sequence>MIKESEIQNVEAAVPADDAVTPTEKLLDFCDKNLSKEELCELFAVLLDNFCSPQDRADGFLDVLKLIFENFSRNQNTPEEFFEKMIRGTNISP</sequence>
<dbReference type="InParanoid" id="G0PJ44"/>
<dbReference type="HOGENOM" id="CLU_2401606_0_0_1"/>
<dbReference type="Proteomes" id="UP000008068">
    <property type="component" value="Unassembled WGS sequence"/>
</dbReference>
<keyword evidence="2" id="KW-1185">Reference proteome</keyword>
<protein>
    <submittedName>
        <fullName evidence="1">Uncharacterized protein</fullName>
    </submittedName>
</protein>
<dbReference type="EMBL" id="GL380637">
    <property type="protein sequence ID" value="EGT58727.1"/>
    <property type="molecule type" value="Genomic_DNA"/>
</dbReference>
<name>G0PJ44_CAEBE</name>
<reference evidence="2" key="1">
    <citation type="submission" date="2011-07" db="EMBL/GenBank/DDBJ databases">
        <authorList>
            <consortium name="Caenorhabditis brenneri Sequencing and Analysis Consortium"/>
            <person name="Wilson R.K."/>
        </authorList>
    </citation>
    <scope>NUCLEOTIDE SEQUENCE [LARGE SCALE GENOMIC DNA]</scope>
    <source>
        <strain evidence="2">PB2801</strain>
    </source>
</reference>
<organism evidence="2">
    <name type="scientific">Caenorhabditis brenneri</name>
    <name type="common">Nematode worm</name>
    <dbReference type="NCBI Taxonomy" id="135651"/>
    <lineage>
        <taxon>Eukaryota</taxon>
        <taxon>Metazoa</taxon>
        <taxon>Ecdysozoa</taxon>
        <taxon>Nematoda</taxon>
        <taxon>Chromadorea</taxon>
        <taxon>Rhabditida</taxon>
        <taxon>Rhabditina</taxon>
        <taxon>Rhabditomorpha</taxon>
        <taxon>Rhabditoidea</taxon>
        <taxon>Rhabditidae</taxon>
        <taxon>Peloderinae</taxon>
        <taxon>Caenorhabditis</taxon>
    </lineage>
</organism>
<accession>G0PJ44</accession>
<proteinExistence type="predicted"/>
<gene>
    <name evidence="1" type="ORF">CAEBREN_10600</name>
</gene>
<evidence type="ECO:0000313" key="1">
    <source>
        <dbReference type="EMBL" id="EGT58727.1"/>
    </source>
</evidence>
<evidence type="ECO:0000313" key="2">
    <source>
        <dbReference type="Proteomes" id="UP000008068"/>
    </source>
</evidence>